<feature type="region of interest" description="Disordered" evidence="2">
    <location>
        <begin position="1"/>
        <end position="31"/>
    </location>
</feature>
<evidence type="ECO:0000313" key="5">
    <source>
        <dbReference type="Proteomes" id="UP000598775"/>
    </source>
</evidence>
<dbReference type="SUPFAM" id="SSF51556">
    <property type="entry name" value="Metallo-dependent hydrolases"/>
    <property type="match status" value="1"/>
</dbReference>
<dbReference type="PANTHER" id="PTHR21240:SF30">
    <property type="entry name" value="AMIDOHYDROLASE-RELATED DOMAIN-CONTAINING PROTEIN-RELATED"/>
    <property type="match status" value="1"/>
</dbReference>
<gene>
    <name evidence="4" type="ORF">GCM10011399_06800</name>
</gene>
<comment type="caution">
    <text evidence="4">The sequence shown here is derived from an EMBL/GenBank/DDBJ whole genome shotgun (WGS) entry which is preliminary data.</text>
</comment>
<dbReference type="AlphaFoldDB" id="A0A917EWB6"/>
<feature type="domain" description="Amidohydrolase-related" evidence="3">
    <location>
        <begin position="73"/>
        <end position="350"/>
    </location>
</feature>
<dbReference type="PANTHER" id="PTHR21240">
    <property type="entry name" value="2-AMINO-3-CARBOXYLMUCONATE-6-SEMIALDEHYDE DECARBOXYLASE"/>
    <property type="match status" value="1"/>
</dbReference>
<evidence type="ECO:0000256" key="1">
    <source>
        <dbReference type="ARBA" id="ARBA00023239"/>
    </source>
</evidence>
<dbReference type="GO" id="GO:0016831">
    <property type="term" value="F:carboxy-lyase activity"/>
    <property type="evidence" value="ECO:0007669"/>
    <property type="project" value="InterPro"/>
</dbReference>
<name>A0A917EWB6_9MICO</name>
<dbReference type="RefSeq" id="WP_188673653.1">
    <property type="nucleotide sequence ID" value="NZ_BMGP01000001.1"/>
</dbReference>
<dbReference type="InterPro" id="IPR006680">
    <property type="entry name" value="Amidohydro-rel"/>
</dbReference>
<evidence type="ECO:0000259" key="3">
    <source>
        <dbReference type="Pfam" id="PF04909"/>
    </source>
</evidence>
<dbReference type="InterPro" id="IPR032466">
    <property type="entry name" value="Metal_Hydrolase"/>
</dbReference>
<dbReference type="GO" id="GO:0016787">
    <property type="term" value="F:hydrolase activity"/>
    <property type="evidence" value="ECO:0007669"/>
    <property type="project" value="InterPro"/>
</dbReference>
<keyword evidence="1" id="KW-0456">Lyase</keyword>
<organism evidence="4 5">
    <name type="scientific">Subtercola lobariae</name>
    <dbReference type="NCBI Taxonomy" id="1588641"/>
    <lineage>
        <taxon>Bacteria</taxon>
        <taxon>Bacillati</taxon>
        <taxon>Actinomycetota</taxon>
        <taxon>Actinomycetes</taxon>
        <taxon>Micrococcales</taxon>
        <taxon>Microbacteriaceae</taxon>
        <taxon>Subtercola</taxon>
    </lineage>
</organism>
<dbReference type="InterPro" id="IPR032465">
    <property type="entry name" value="ACMSD"/>
</dbReference>
<dbReference type="GO" id="GO:0019748">
    <property type="term" value="P:secondary metabolic process"/>
    <property type="evidence" value="ECO:0007669"/>
    <property type="project" value="TreeGrafter"/>
</dbReference>
<accession>A0A917EWB6</accession>
<feature type="compositionally biased region" description="Low complexity" evidence="2">
    <location>
        <begin position="9"/>
        <end position="31"/>
    </location>
</feature>
<sequence>MSTNDKAGTTSTSTNEDSSETASATEAASSARIRTVAVEEHFRTPELAAVLDGPERLMPPILGAKLADLGDARIADMDEVGIDVQVLSSAATQVHSMEPQTAISVSAGANDALAKAVAEHPTRFAGLATLATPDPEAAARELERSVTELGFVGAMIYGPTHGNYLDHDSFTPILEAAEALGVPLYLHPTYVPAAVVDAYYSDLPGEFGMMLSTGGMGWHYETAVHAMRLILSGVFQRYPKLQIILGHDGEGIPFYIGRTIKVMHRASPEMSAHVGHAWKNNFYVSTSGFFTDAPFQTVLGTTPIDRILFAMDYPYARDPEAIEWARSTTTLDDASRRKVLHENSDRLFKLTP</sequence>
<proteinExistence type="predicted"/>
<dbReference type="GO" id="GO:0005829">
    <property type="term" value="C:cytosol"/>
    <property type="evidence" value="ECO:0007669"/>
    <property type="project" value="TreeGrafter"/>
</dbReference>
<keyword evidence="5" id="KW-1185">Reference proteome</keyword>
<protein>
    <submittedName>
        <fullName evidence="4">Amidohydrolase</fullName>
    </submittedName>
</protein>
<dbReference type="Gene3D" id="3.20.20.140">
    <property type="entry name" value="Metal-dependent hydrolases"/>
    <property type="match status" value="1"/>
</dbReference>
<dbReference type="EMBL" id="BMGP01000001">
    <property type="protein sequence ID" value="GGF15634.1"/>
    <property type="molecule type" value="Genomic_DNA"/>
</dbReference>
<evidence type="ECO:0000313" key="4">
    <source>
        <dbReference type="EMBL" id="GGF15634.1"/>
    </source>
</evidence>
<reference evidence="4 5" key="1">
    <citation type="journal article" date="2014" name="Int. J. Syst. Evol. Microbiol.">
        <title>Complete genome sequence of Corynebacterium casei LMG S-19264T (=DSM 44701T), isolated from a smear-ripened cheese.</title>
        <authorList>
            <consortium name="US DOE Joint Genome Institute (JGI-PGF)"/>
            <person name="Walter F."/>
            <person name="Albersmeier A."/>
            <person name="Kalinowski J."/>
            <person name="Ruckert C."/>
        </authorList>
    </citation>
    <scope>NUCLEOTIDE SEQUENCE [LARGE SCALE GENOMIC DNA]</scope>
    <source>
        <strain evidence="4 5">CGMCC 1.12976</strain>
    </source>
</reference>
<dbReference type="Proteomes" id="UP000598775">
    <property type="component" value="Unassembled WGS sequence"/>
</dbReference>
<dbReference type="Pfam" id="PF04909">
    <property type="entry name" value="Amidohydro_2"/>
    <property type="match status" value="1"/>
</dbReference>
<evidence type="ECO:0000256" key="2">
    <source>
        <dbReference type="SAM" id="MobiDB-lite"/>
    </source>
</evidence>